<organism evidence="3 4">
    <name type="scientific">Arctia plantaginis</name>
    <name type="common">Wood tiger moth</name>
    <name type="synonym">Phalaena plantaginis</name>
    <dbReference type="NCBI Taxonomy" id="874455"/>
    <lineage>
        <taxon>Eukaryota</taxon>
        <taxon>Metazoa</taxon>
        <taxon>Ecdysozoa</taxon>
        <taxon>Arthropoda</taxon>
        <taxon>Hexapoda</taxon>
        <taxon>Insecta</taxon>
        <taxon>Pterygota</taxon>
        <taxon>Neoptera</taxon>
        <taxon>Endopterygota</taxon>
        <taxon>Lepidoptera</taxon>
        <taxon>Glossata</taxon>
        <taxon>Ditrysia</taxon>
        <taxon>Noctuoidea</taxon>
        <taxon>Erebidae</taxon>
        <taxon>Arctiinae</taxon>
        <taxon>Arctia</taxon>
    </lineage>
</organism>
<dbReference type="EMBL" id="CADEBC010000537">
    <property type="protein sequence ID" value="CAB3249115.1"/>
    <property type="molecule type" value="Genomic_DNA"/>
</dbReference>
<proteinExistence type="predicted"/>
<dbReference type="Proteomes" id="UP000494106">
    <property type="component" value="Unassembled WGS sequence"/>
</dbReference>
<dbReference type="InterPro" id="IPR032176">
    <property type="entry name" value="DUF5009"/>
</dbReference>
<feature type="transmembrane region" description="Helical" evidence="1">
    <location>
        <begin position="327"/>
        <end position="349"/>
    </location>
</feature>
<feature type="transmembrane region" description="Helical" evidence="1">
    <location>
        <begin position="413"/>
        <end position="435"/>
    </location>
</feature>
<dbReference type="PANTHER" id="PTHR31061:SF24">
    <property type="entry name" value="LD22376P"/>
    <property type="match status" value="1"/>
</dbReference>
<feature type="transmembrane region" description="Helical" evidence="1">
    <location>
        <begin position="190"/>
        <end position="213"/>
    </location>
</feature>
<feature type="transmembrane region" description="Helical" evidence="1">
    <location>
        <begin position="447"/>
        <end position="466"/>
    </location>
</feature>
<name>A0A8S1AUR9_ARCPL</name>
<evidence type="ECO:0000259" key="2">
    <source>
        <dbReference type="Pfam" id="PF16401"/>
    </source>
</evidence>
<feature type="transmembrane region" description="Helical" evidence="1">
    <location>
        <begin position="225"/>
        <end position="242"/>
    </location>
</feature>
<dbReference type="OrthoDB" id="2149840at2759"/>
<feature type="transmembrane region" description="Helical" evidence="1">
    <location>
        <begin position="478"/>
        <end position="500"/>
    </location>
</feature>
<keyword evidence="1" id="KW-0472">Membrane</keyword>
<accession>A0A8S1AUR9</accession>
<feature type="transmembrane region" description="Helical" evidence="1">
    <location>
        <begin position="512"/>
        <end position="529"/>
    </location>
</feature>
<gene>
    <name evidence="3" type="ORF">APLA_LOCUS11979</name>
</gene>
<keyword evidence="1" id="KW-0812">Transmembrane</keyword>
<reference evidence="3 4" key="1">
    <citation type="submission" date="2020-04" db="EMBL/GenBank/DDBJ databases">
        <authorList>
            <person name="Wallbank WR R."/>
            <person name="Pardo Diaz C."/>
            <person name="Kozak K."/>
            <person name="Martin S."/>
            <person name="Jiggins C."/>
            <person name="Moest M."/>
            <person name="Warren A I."/>
            <person name="Byers J.R.P. K."/>
            <person name="Montejo-Kovacevich G."/>
            <person name="Yen C E."/>
        </authorList>
    </citation>
    <scope>NUCLEOTIDE SEQUENCE [LARGE SCALE GENOMIC DNA]</scope>
</reference>
<sequence>MSLGSFENIGASRRECNSKILRFDQACLQIGAEHPVEFWSQTAECEGCILQKNATIEGYDSVIVDTRNPLIYSIRNKSAEVCNGTYQFGEYGQYIINTTEVSKTHTCTPRMTAEPDAAYLPILTLVVILLAMATLWYIIKGIGKRIVAGRIYARYFAREDNELGSETRVLTAEASVPRSPTRARLRSLDIFRGFSIALMIFVNAGGGGYGIFSHSVWNGLTVADVVFPFFAFAMGEALVLSLNARLRTSLPRISALQQVARRSLTLSLIGVVLSSSNVSWVDVRLPGVLQRLAAMYLIVGAIECAAMKTSQNITPGRSLFRDITAGWPQWLATLVLVAIQVCTTLLVAAPGCPRGYMGPGGLHLSITHGDKLQNCTGGIAGYIDRHVLGSSHLYKGGTFREVYRTTLPHDPEGLLGVLSGVLVVQAGAHATRIMLAYNHARARIMRWVFWSIVFGITGGALCMFSKNGGVIPVNKNLWSLSYCLVTSSMALFIQAALYFIVDLKTKWGGRPLYYAGQNALFLYIGSELLKKNFPLHWALHGPTHGQLLAVHAAAMLMWLAVGVALHRKRIFITL</sequence>
<feature type="transmembrane region" description="Helical" evidence="1">
    <location>
        <begin position="118"/>
        <end position="139"/>
    </location>
</feature>
<protein>
    <recommendedName>
        <fullName evidence="2">DUF5009 domain-containing protein</fullName>
    </recommendedName>
</protein>
<evidence type="ECO:0000313" key="4">
    <source>
        <dbReference type="Proteomes" id="UP000494106"/>
    </source>
</evidence>
<evidence type="ECO:0000256" key="1">
    <source>
        <dbReference type="SAM" id="Phobius"/>
    </source>
</evidence>
<keyword evidence="4" id="KW-1185">Reference proteome</keyword>
<keyword evidence="1" id="KW-1133">Transmembrane helix</keyword>
<feature type="domain" description="DUF5009" evidence="2">
    <location>
        <begin position="218"/>
        <end position="297"/>
    </location>
</feature>
<dbReference type="Pfam" id="PF16401">
    <property type="entry name" value="DUF5009"/>
    <property type="match status" value="1"/>
</dbReference>
<dbReference type="PANTHER" id="PTHR31061">
    <property type="entry name" value="LD22376P"/>
    <property type="match status" value="1"/>
</dbReference>
<feature type="transmembrane region" description="Helical" evidence="1">
    <location>
        <begin position="549"/>
        <end position="566"/>
    </location>
</feature>
<dbReference type="AlphaFoldDB" id="A0A8S1AUR9"/>
<comment type="caution">
    <text evidence="3">The sequence shown here is derived from an EMBL/GenBank/DDBJ whole genome shotgun (WGS) entry which is preliminary data.</text>
</comment>
<evidence type="ECO:0000313" key="3">
    <source>
        <dbReference type="EMBL" id="CAB3249115.1"/>
    </source>
</evidence>